<reference evidence="4" key="4">
    <citation type="submission" date="2006-06" db="EMBL/GenBank/DDBJ databases">
        <authorList>
            <person name="Buell R."/>
            <person name="Wing R.A."/>
            <person name="McCombie W.A."/>
            <person name="Ouyang S."/>
        </authorList>
    </citation>
    <scope>NUCLEOTIDE SEQUENCE</scope>
</reference>
<gene>
    <name evidence="4" type="ordered locus">LOC_Os03g50180</name>
</gene>
<name>Q53RJ9_ORYSJ</name>
<feature type="region of interest" description="Disordered" evidence="1">
    <location>
        <begin position="294"/>
        <end position="335"/>
    </location>
</feature>
<dbReference type="Pfam" id="PF07727">
    <property type="entry name" value="RVT_2"/>
    <property type="match status" value="1"/>
</dbReference>
<reference evidence="3" key="1">
    <citation type="submission" date="2000-12" db="EMBL/GenBank/DDBJ databases">
        <authorList>
            <person name="Buell C."/>
            <person name="Yuan Q."/>
            <person name="Ouyang S."/>
            <person name="Liu J."/>
            <person name="Wang A."/>
            <person name="Maiti R."/>
            <person name="Lin H."/>
            <person name="Zhu W."/>
            <person name="Hamilton J."/>
            <person name="Jones K."/>
            <person name="Tallon L."/>
            <person name="Feldblyum T."/>
            <person name="Tsitrin T."/>
            <person name="Bera J."/>
            <person name="Kim M."/>
            <person name="Jin S."/>
            <person name="Fadrosh D."/>
            <person name="Vuong H."/>
            <person name="Overton II L."/>
            <person name="Reardon M."/>
            <person name="Weaver B."/>
            <person name="Johri S."/>
            <person name="Lewis M."/>
            <person name="Utterback T."/>
            <person name="Van Aken S."/>
            <person name="Wortman J."/>
            <person name="Haas B."/>
            <person name="Koo H."/>
            <person name="Zismann V."/>
            <person name="Hsiao J."/>
            <person name="Iobst S."/>
            <person name="de Vazeilles A."/>
            <person name="White O."/>
            <person name="Salzberg S."/>
            <person name="Fraser C."/>
        </authorList>
    </citation>
    <scope>NUCLEOTIDE SEQUENCE</scope>
</reference>
<dbReference type="GO" id="GO:0003964">
    <property type="term" value="F:RNA-directed DNA polymerase activity"/>
    <property type="evidence" value="ECO:0007669"/>
    <property type="project" value="UniProtKB-KW"/>
</dbReference>
<dbReference type="iPTMnet" id="Q53RJ9"/>
<evidence type="ECO:0000313" key="4">
    <source>
        <dbReference type="EMBL" id="ABF98495.1"/>
    </source>
</evidence>
<dbReference type="EMBL" id="AC087181">
    <property type="protein sequence ID" value="AAX95666.1"/>
    <property type="molecule type" value="Genomic_DNA"/>
</dbReference>
<proteinExistence type="predicted"/>
<feature type="domain" description="Reverse transcriptase Ty1/copia-type" evidence="2">
    <location>
        <begin position="414"/>
        <end position="605"/>
    </location>
</feature>
<evidence type="ECO:0000313" key="3">
    <source>
        <dbReference type="EMBL" id="AAX95666.1"/>
    </source>
</evidence>
<keyword evidence="3" id="KW-0548">Nucleotidyltransferase</keyword>
<feature type="compositionally biased region" description="Basic and acidic residues" evidence="1">
    <location>
        <begin position="326"/>
        <end position="335"/>
    </location>
</feature>
<accession>Q53RJ9</accession>
<keyword evidence="3" id="KW-0808">Transferase</keyword>
<dbReference type="CDD" id="cd09272">
    <property type="entry name" value="RNase_HI_RT_Ty1"/>
    <property type="match status" value="1"/>
</dbReference>
<feature type="compositionally biased region" description="Acidic residues" evidence="1">
    <location>
        <begin position="298"/>
        <end position="307"/>
    </location>
</feature>
<dbReference type="InterPro" id="IPR043502">
    <property type="entry name" value="DNA/RNA_pol_sf"/>
</dbReference>
<sequence>MGEGAERDAVRDHIGGGGWESVCDVRGARLQGHLTGATKKPQAQIVVTSSDGKTTEKKNNPEFDDWEASDQQVLGYLLSSLSRDVLMQVATCETAAEAWTIIEQMFSTQTRARCINTRFALSNTKKGNLSLPEFFGKMRALGDEMATASGKRYDKDYIPDSKNIAAVATSSYGVDTNWYINTRATDHITGELEKLTVNDKYNGGEQIHTASEAGRIYISRDVVFDETVFPFSELHANAGARLRSEILLFPSLFTSGDDNVLHHLTNPINPAANEFADANIEIDTAHSVATEDPAGIDFDADSAEQEPDTFLSPGSVHTHSPGPHHSGADTRQHQETHAGDRIILPGTARQEAQGEQRSSPSADLSSADPSSSLSEALKDKNWKNAMESEYDALIRNNTWHLVPPQRGKNVIGYYEDTFSLVVKAATIRIILSIAVSRGWSLRQLDVQNAFLHGHLEEEVYMDQPPGFEDVTKPHYICKLDKSLYGLKQAPRAWFARLSNKLIDLGFSASKADTSLFFLHKGDIAIFILVYVDDIIVVSSSERATTALLQDLKVEFALKDLGELHYFLGIEVNKTHNGIVLTQDKYATDLLKKVGMLNCKPATTPLSVSEKLSLHEGSLLGPNDATQYISIVGALQYLTLTRPDIAFSVNKCTSMGLNIDRSGSTLVSGFSDADWAGSVDDRKSTGGFAVFIGSNLVSWNARKQATVSRSSTESEYKAIANATAEIMWVIKLQMGLLNRCQFDYWRILKAILTLNGYD</sequence>
<dbReference type="SUPFAM" id="SSF56672">
    <property type="entry name" value="DNA/RNA polymerases"/>
    <property type="match status" value="1"/>
</dbReference>
<evidence type="ECO:0000259" key="2">
    <source>
        <dbReference type="Pfam" id="PF07727"/>
    </source>
</evidence>
<dbReference type="InterPro" id="IPR013103">
    <property type="entry name" value="RVT_2"/>
</dbReference>
<evidence type="ECO:0000256" key="1">
    <source>
        <dbReference type="SAM" id="MobiDB-lite"/>
    </source>
</evidence>
<feature type="compositionally biased region" description="Low complexity" evidence="1">
    <location>
        <begin position="358"/>
        <end position="374"/>
    </location>
</feature>
<reference evidence="4" key="2">
    <citation type="journal article" date="2005" name="Genome Res.">
        <title>Sequence, annotation, and analysis of synteny between rice chromosome 3 and diverged grass species.</title>
        <authorList>
            <consortium name="Rice Chromosome 3 Sequencing Consortium"/>
            <person name="Buell C.R."/>
            <person name="Yuan Q."/>
            <person name="Ouyang S."/>
            <person name="Liu J."/>
            <person name="Zhu W."/>
            <person name="Wang A."/>
            <person name="Maiti R."/>
            <person name="Haas B."/>
            <person name="Wortman J."/>
            <person name="Pertea M."/>
            <person name="Jones K.M."/>
            <person name="Kim M."/>
            <person name="Overton L."/>
            <person name="Tsitrin T."/>
            <person name="Fadrosh D."/>
            <person name="Bera J."/>
            <person name="Weaver B."/>
            <person name="Jin S."/>
            <person name="Johri S."/>
            <person name="Reardon M."/>
            <person name="Webb K."/>
            <person name="Hill J."/>
            <person name="Moffat K."/>
            <person name="Tallon L."/>
            <person name="Van Aken S."/>
            <person name="Lewis M."/>
            <person name="Utterback T."/>
            <person name="Feldblyum T."/>
            <person name="Zismann V."/>
            <person name="Iobst S."/>
            <person name="Hsiao J."/>
            <person name="de Vazeille A.R."/>
            <person name="Salzberg S.L."/>
            <person name="White O."/>
            <person name="Fraser C."/>
            <person name="Yu Y."/>
            <person name="Kim H."/>
            <person name="Rambo T."/>
            <person name="Currie J."/>
            <person name="Collura K."/>
            <person name="Kernodle-Thompson S."/>
            <person name="Wei F."/>
            <person name="Kudrna K."/>
            <person name="Ammiraju J.S."/>
            <person name="Luo M."/>
            <person name="Goicoechea J.L."/>
            <person name="Wing R.A."/>
            <person name="Henry D."/>
            <person name="Oates R."/>
            <person name="Palmer M."/>
            <person name="Pries G."/>
            <person name="Saski C."/>
            <person name="Simmons J."/>
            <person name="Soderlund C."/>
            <person name="Nelson W."/>
            <person name="de la Bastide M."/>
            <person name="Spiegel L."/>
            <person name="Nascimento L."/>
            <person name="Huang E."/>
            <person name="Preston R."/>
            <person name="Zutavern T."/>
            <person name="Palmer L."/>
            <person name="O'Shaughnessy A."/>
            <person name="Dike S."/>
            <person name="McCombie W.R."/>
            <person name="Minx P."/>
            <person name="Cordum H."/>
            <person name="Wilson R."/>
            <person name="Jin W."/>
            <person name="Lee H.R."/>
            <person name="Jiang J."/>
            <person name="Jackson S."/>
        </authorList>
    </citation>
    <scope>NUCLEOTIDE SEQUENCE [LARGE SCALE GENOMIC DNA]</scope>
</reference>
<dbReference type="PANTHER" id="PTHR11439:SF455">
    <property type="entry name" value="RLK (RECEPTOR-LIKE PROTEIN KINASE) 8, PUTATIVE-RELATED"/>
    <property type="match status" value="1"/>
</dbReference>
<protein>
    <submittedName>
        <fullName evidence="4">Retrotransposon protein, putative, Ty1-copia subclass</fullName>
    </submittedName>
    <submittedName>
        <fullName evidence="3">Reverse transcriptase (RNA-dependent DNA polymerase), putative</fullName>
    </submittedName>
</protein>
<organism evidence="3">
    <name type="scientific">Oryza sativa subsp. japonica</name>
    <name type="common">Rice</name>
    <dbReference type="NCBI Taxonomy" id="39947"/>
    <lineage>
        <taxon>Eukaryota</taxon>
        <taxon>Viridiplantae</taxon>
        <taxon>Streptophyta</taxon>
        <taxon>Embryophyta</taxon>
        <taxon>Tracheophyta</taxon>
        <taxon>Spermatophyta</taxon>
        <taxon>Magnoliopsida</taxon>
        <taxon>Liliopsida</taxon>
        <taxon>Poales</taxon>
        <taxon>Poaceae</taxon>
        <taxon>BOP clade</taxon>
        <taxon>Oryzoideae</taxon>
        <taxon>Oryzeae</taxon>
        <taxon>Oryzinae</taxon>
        <taxon>Oryza</taxon>
        <taxon>Oryza sativa</taxon>
    </lineage>
</organism>
<keyword evidence="3" id="KW-0695">RNA-directed DNA polymerase</keyword>
<feature type="region of interest" description="Disordered" evidence="1">
    <location>
        <begin position="349"/>
        <end position="380"/>
    </location>
</feature>
<dbReference type="Pfam" id="PF14223">
    <property type="entry name" value="Retrotran_gag_2"/>
    <property type="match status" value="1"/>
</dbReference>
<dbReference type="AlphaFoldDB" id="Q53RJ9"/>
<reference evidence="3" key="3">
    <citation type="submission" date="2005-04" db="EMBL/GenBank/DDBJ databases">
        <authorList>
            <person name="Buell R."/>
        </authorList>
    </citation>
    <scope>NUCLEOTIDE SEQUENCE</scope>
</reference>
<dbReference type="EMBL" id="DP000009">
    <property type="protein sequence ID" value="ABF98495.1"/>
    <property type="molecule type" value="Genomic_DNA"/>
</dbReference>
<dbReference type="PANTHER" id="PTHR11439">
    <property type="entry name" value="GAG-POL-RELATED RETROTRANSPOSON"/>
    <property type="match status" value="1"/>
</dbReference>